<sequence length="97" mass="10511">MELLLGVVLIAISTALGLVEASRISGPNRGSGTFVKFKGRQRLPALVWRMLQIALLVSGVGILQNELGGWAYLIFGIVLVLPLIFGLWRNARRPADA</sequence>
<evidence type="ECO:0000313" key="5">
    <source>
        <dbReference type="Proteomes" id="UP000298252"/>
    </source>
</evidence>
<proteinExistence type="predicted"/>
<feature type="transmembrane region" description="Helical" evidence="1">
    <location>
        <begin position="70"/>
        <end position="88"/>
    </location>
</feature>
<keyword evidence="1" id="KW-0472">Membrane</keyword>
<name>A0A4R8VDL6_9MICO</name>
<evidence type="ECO:0000313" key="4">
    <source>
        <dbReference type="Proteomes" id="UP000199639"/>
    </source>
</evidence>
<protein>
    <submittedName>
        <fullName evidence="2">Uncharacterized protein</fullName>
    </submittedName>
</protein>
<dbReference type="Proteomes" id="UP000199639">
    <property type="component" value="Unassembled WGS sequence"/>
</dbReference>
<keyword evidence="5" id="KW-1185">Reference proteome</keyword>
<reference evidence="2 4" key="1">
    <citation type="submission" date="2016-10" db="EMBL/GenBank/DDBJ databases">
        <authorList>
            <person name="Varghese N."/>
            <person name="Submissions S."/>
        </authorList>
    </citation>
    <scope>NUCLEOTIDE SEQUENCE [LARGE SCALE GENOMIC DNA]</scope>
    <source>
        <strain evidence="2 4">CGMCC 1.11215</strain>
    </source>
</reference>
<dbReference type="AlphaFoldDB" id="A0A4R8VDL6"/>
<evidence type="ECO:0000256" key="1">
    <source>
        <dbReference type="SAM" id="Phobius"/>
    </source>
</evidence>
<dbReference type="Proteomes" id="UP000298252">
    <property type="component" value="Unassembled WGS sequence"/>
</dbReference>
<dbReference type="RefSeq" id="WP_092339055.1">
    <property type="nucleotide sequence ID" value="NZ_FNIB01000002.1"/>
</dbReference>
<dbReference type="STRING" id="1424659.SAMN05216368_102134"/>
<keyword evidence="1" id="KW-0812">Transmembrane</keyword>
<reference evidence="3 5" key="2">
    <citation type="submission" date="2019-03" db="EMBL/GenBank/DDBJ databases">
        <title>Genomics of glacier-inhabiting Cryobacterium strains.</title>
        <authorList>
            <person name="Liu Q."/>
            <person name="Xin Y.-H."/>
        </authorList>
    </citation>
    <scope>NUCLEOTIDE SEQUENCE [LARGE SCALE GENOMIC DNA]</scope>
    <source>
        <strain evidence="3 5">Hh8</strain>
    </source>
</reference>
<evidence type="ECO:0000313" key="3">
    <source>
        <dbReference type="EMBL" id="TFB81139.1"/>
    </source>
</evidence>
<organism evidence="2 4">
    <name type="scientific">Cryobacterium flavum</name>
    <dbReference type="NCBI Taxonomy" id="1424659"/>
    <lineage>
        <taxon>Bacteria</taxon>
        <taxon>Bacillati</taxon>
        <taxon>Actinomycetota</taxon>
        <taxon>Actinomycetes</taxon>
        <taxon>Micrococcales</taxon>
        <taxon>Microbacteriaceae</taxon>
        <taxon>Cryobacterium</taxon>
    </lineage>
</organism>
<accession>A0A4R8VDL6</accession>
<dbReference type="EMBL" id="SOFD01000009">
    <property type="protein sequence ID" value="TFB81139.1"/>
    <property type="molecule type" value="Genomic_DNA"/>
</dbReference>
<feature type="transmembrane region" description="Helical" evidence="1">
    <location>
        <begin position="45"/>
        <end position="63"/>
    </location>
</feature>
<dbReference type="EMBL" id="FNIB01000002">
    <property type="protein sequence ID" value="SDM73985.1"/>
    <property type="molecule type" value="Genomic_DNA"/>
</dbReference>
<keyword evidence="1" id="KW-1133">Transmembrane helix</keyword>
<evidence type="ECO:0000313" key="2">
    <source>
        <dbReference type="EMBL" id="SDM73985.1"/>
    </source>
</evidence>
<gene>
    <name evidence="3" type="ORF">E3O21_04625</name>
    <name evidence="2" type="ORF">SAMN05216368_102134</name>
</gene>